<dbReference type="SUPFAM" id="SSF52058">
    <property type="entry name" value="L domain-like"/>
    <property type="match status" value="2"/>
</dbReference>
<evidence type="ECO:0000256" key="9">
    <source>
        <dbReference type="ARBA" id="ARBA00022692"/>
    </source>
</evidence>
<evidence type="ECO:0000256" key="2">
    <source>
        <dbReference type="ARBA" id="ARBA00008684"/>
    </source>
</evidence>
<dbReference type="GO" id="GO:0005524">
    <property type="term" value="F:ATP binding"/>
    <property type="evidence" value="ECO:0007669"/>
    <property type="project" value="UniProtKB-UniRule"/>
</dbReference>
<keyword evidence="14 21" id="KW-0067">ATP-binding</keyword>
<keyword evidence="5" id="KW-0723">Serine/threonine-protein kinase</keyword>
<keyword evidence="10 23" id="KW-0732">Signal</keyword>
<keyword evidence="6" id="KW-0597">Phosphoprotein</keyword>
<dbReference type="GO" id="GO:0005886">
    <property type="term" value="C:plasma membrane"/>
    <property type="evidence" value="ECO:0007669"/>
    <property type="project" value="UniProtKB-SubCell"/>
</dbReference>
<dbReference type="InterPro" id="IPR013210">
    <property type="entry name" value="LRR_N_plant-typ"/>
</dbReference>
<dbReference type="GO" id="GO:0099402">
    <property type="term" value="P:plant organ development"/>
    <property type="evidence" value="ECO:0007669"/>
    <property type="project" value="UniProtKB-ARBA"/>
</dbReference>
<evidence type="ECO:0000256" key="17">
    <source>
        <dbReference type="ARBA" id="ARBA00023170"/>
    </source>
</evidence>
<dbReference type="SMART" id="SM00365">
    <property type="entry name" value="LRR_SD22"/>
    <property type="match status" value="6"/>
</dbReference>
<evidence type="ECO:0000256" key="10">
    <source>
        <dbReference type="ARBA" id="ARBA00022729"/>
    </source>
</evidence>
<keyword evidence="15 22" id="KW-1133">Transmembrane helix</keyword>
<dbReference type="InterPro" id="IPR011009">
    <property type="entry name" value="Kinase-like_dom_sf"/>
</dbReference>
<dbReference type="PROSITE" id="PS00107">
    <property type="entry name" value="PROTEIN_KINASE_ATP"/>
    <property type="match status" value="1"/>
</dbReference>
<comment type="subcellular location">
    <subcellularLocation>
        <location evidence="1">Cell membrane</location>
        <topology evidence="1">Single-pass membrane protein</topology>
    </subcellularLocation>
</comment>
<dbReference type="FunFam" id="3.80.10.10:FF:000288">
    <property type="entry name" value="LRR receptor-like serine/threonine-protein kinase EFR"/>
    <property type="match status" value="1"/>
</dbReference>
<sequence length="1105" mass="121729">MEKHIFLLTLLFLVQFSISIASSNDTDQEALLAFQNLITSPSHFLANNWTKNTSFCSWFGVTCSSKTQRVVALALPDLQLQGTISPSLANLSFLREVNLENNLFHGGVPYRLGHLPHLRVINVRNNQLEGSIPTSLFQHQRVQIISLAYNKLCGEMWKGPWNVPELRVLNLRNNSLIGIIPPSIGNATKLLNFSLSGNRINGIIPTEIGNLSQLIELHLFNNQLAGSIPATLFNISSLIRASLASNSLSGSLLLDEGNIVSNLKYLSISKNQISGCIPSNICQLTELKILSISYNNMIGKIPRNIGCLSKLEEFYIGNNPITGTIPTSLGNISTLQNLYCGNSRIVGQIPKAIFNLSSLEMIDCSYSNLSGRIPTTSGLHVQNLKELFLGHNQLEGEIPLFITNASKLEILGLENNFLSGTIPSNLGNLRELEELFLHHNQLTNEPREHELQFFNSLADCRMLRYLQVGSNPLNGVLPNSIGNLSSTIENFHIADAHINGPIPRGIHNMSGLITLSLGENNLAGSIPSDVGKLEQLQGLYLNNNKLQGHIPEAVCHLSNLVQLSLGGNELFGLIPECLGNLSMLQAIILKSNKFSSKIPLSIWKMSGLLYLIMSQNSIEGEVPQDIGGLKAIVGLDLSGNHFSGMIPSQLGDLQNMNTLNLSNNSFSGSIPLSFANLISLEYLDLSLNVLSGTIPKSLEKLLYLKSINVSFNDLEGVIPSGGVFANSTLQSFIGNKGLCGMHILEIPACAITTTGQQSKSKKLVLKIVIPVVAASFLIFLFAIVWIMKRQKKANSKDVEKVPEIRTYQLVSYHEIQQATNNFDGSNLIGVGGSGSVYKGTLSSGTVVAIKVLDLLNEEVCKRFDTECEVMRNVRHRNLIPVITTCSSEYIRAFVLQYMPNGSLESWLYREDRHLNLLQRVTIMLDVALAIEYLHHGHETLIVHCDLKPANVLLDEEMVAHVGDFGISKILAVSKFIAHTETLGTLGYIAPEYGLEGRVSSSGDAYSYGIMMIEVLTKRRPTDDEIFNENLGLRQWIKRAFPKTIMEVVDANLFHEEEHVNSKSEICIGSMMELALDCTKEVAESRITMRDVVKRLDKIKNTFLGT</sequence>
<comment type="catalytic activity">
    <reaction evidence="20">
        <text>L-seryl-[protein] + ATP = O-phospho-L-seryl-[protein] + ADP + H(+)</text>
        <dbReference type="Rhea" id="RHEA:17989"/>
        <dbReference type="Rhea" id="RHEA-COMP:9863"/>
        <dbReference type="Rhea" id="RHEA-COMP:11604"/>
        <dbReference type="ChEBI" id="CHEBI:15378"/>
        <dbReference type="ChEBI" id="CHEBI:29999"/>
        <dbReference type="ChEBI" id="CHEBI:30616"/>
        <dbReference type="ChEBI" id="CHEBI:83421"/>
        <dbReference type="ChEBI" id="CHEBI:456216"/>
        <dbReference type="EC" id="2.7.11.1"/>
    </reaction>
</comment>
<evidence type="ECO:0000256" key="22">
    <source>
        <dbReference type="SAM" id="Phobius"/>
    </source>
</evidence>
<dbReference type="SUPFAM" id="SSF52047">
    <property type="entry name" value="RNI-like"/>
    <property type="match status" value="1"/>
</dbReference>
<evidence type="ECO:0000256" key="14">
    <source>
        <dbReference type="ARBA" id="ARBA00022840"/>
    </source>
</evidence>
<keyword evidence="12 21" id="KW-0547">Nucleotide-binding</keyword>
<organism evidence="25 26">
    <name type="scientific">Solanum pinnatisectum</name>
    <name type="common">tansyleaf nightshade</name>
    <dbReference type="NCBI Taxonomy" id="50273"/>
    <lineage>
        <taxon>Eukaryota</taxon>
        <taxon>Viridiplantae</taxon>
        <taxon>Streptophyta</taxon>
        <taxon>Embryophyta</taxon>
        <taxon>Tracheophyta</taxon>
        <taxon>Spermatophyta</taxon>
        <taxon>Magnoliopsida</taxon>
        <taxon>eudicotyledons</taxon>
        <taxon>Gunneridae</taxon>
        <taxon>Pentapetalae</taxon>
        <taxon>asterids</taxon>
        <taxon>lamiids</taxon>
        <taxon>Solanales</taxon>
        <taxon>Solanaceae</taxon>
        <taxon>Solanoideae</taxon>
        <taxon>Solaneae</taxon>
        <taxon>Solanum</taxon>
    </lineage>
</organism>
<dbReference type="InterPro" id="IPR000719">
    <property type="entry name" value="Prot_kinase_dom"/>
</dbReference>
<dbReference type="Pfam" id="PF00560">
    <property type="entry name" value="LRR_1"/>
    <property type="match status" value="11"/>
</dbReference>
<dbReference type="Gene3D" id="3.80.10.10">
    <property type="entry name" value="Ribonuclease Inhibitor"/>
    <property type="match status" value="5"/>
</dbReference>
<dbReference type="EMBL" id="JAWPEI010000007">
    <property type="protein sequence ID" value="KAK4720953.1"/>
    <property type="molecule type" value="Genomic_DNA"/>
</dbReference>
<dbReference type="PANTHER" id="PTHR27008">
    <property type="entry name" value="OS04G0122200 PROTEIN"/>
    <property type="match status" value="1"/>
</dbReference>
<gene>
    <name evidence="25" type="ORF">R3W88_011186</name>
</gene>
<dbReference type="PANTHER" id="PTHR27008:SF497">
    <property type="entry name" value="OS11G0695000 PROTEIN"/>
    <property type="match status" value="1"/>
</dbReference>
<keyword evidence="8" id="KW-0808">Transferase</keyword>
<dbReference type="PROSITE" id="PS51450">
    <property type="entry name" value="LRR"/>
    <property type="match status" value="1"/>
</dbReference>
<evidence type="ECO:0000256" key="1">
    <source>
        <dbReference type="ARBA" id="ARBA00004162"/>
    </source>
</evidence>
<evidence type="ECO:0000256" key="23">
    <source>
        <dbReference type="SAM" id="SignalP"/>
    </source>
</evidence>
<dbReference type="FunFam" id="3.80.10.10:FF:000041">
    <property type="entry name" value="LRR receptor-like serine/threonine-protein kinase ERECTA"/>
    <property type="match status" value="1"/>
</dbReference>
<dbReference type="Pfam" id="PF08263">
    <property type="entry name" value="LRRNT_2"/>
    <property type="match status" value="1"/>
</dbReference>
<dbReference type="Gene3D" id="3.30.200.20">
    <property type="entry name" value="Phosphorylase Kinase, domain 1"/>
    <property type="match status" value="1"/>
</dbReference>
<dbReference type="Proteomes" id="UP001311915">
    <property type="component" value="Unassembled WGS sequence"/>
</dbReference>
<dbReference type="InterPro" id="IPR032675">
    <property type="entry name" value="LRR_dom_sf"/>
</dbReference>
<dbReference type="FunFam" id="3.80.10.10:FF:000400">
    <property type="entry name" value="Nuclear pore complex protein NUP107"/>
    <property type="match status" value="1"/>
</dbReference>
<feature type="chain" id="PRO_5043877642" description="non-specific serine/threonine protein kinase" evidence="23">
    <location>
        <begin position="22"/>
        <end position="1105"/>
    </location>
</feature>
<evidence type="ECO:0000256" key="4">
    <source>
        <dbReference type="ARBA" id="ARBA00022475"/>
    </source>
</evidence>
<evidence type="ECO:0000256" key="16">
    <source>
        <dbReference type="ARBA" id="ARBA00023136"/>
    </source>
</evidence>
<dbReference type="InterPro" id="IPR051809">
    <property type="entry name" value="Plant_receptor-like_S/T_kinase"/>
</dbReference>
<evidence type="ECO:0000256" key="7">
    <source>
        <dbReference type="ARBA" id="ARBA00022614"/>
    </source>
</evidence>
<evidence type="ECO:0000256" key="21">
    <source>
        <dbReference type="PROSITE-ProRule" id="PRU10141"/>
    </source>
</evidence>
<evidence type="ECO:0000313" key="26">
    <source>
        <dbReference type="Proteomes" id="UP001311915"/>
    </source>
</evidence>
<dbReference type="GO" id="GO:0004674">
    <property type="term" value="F:protein serine/threonine kinase activity"/>
    <property type="evidence" value="ECO:0007669"/>
    <property type="project" value="UniProtKB-KW"/>
</dbReference>
<name>A0AAV9L6B0_9SOLN</name>
<dbReference type="Pfam" id="PF13855">
    <property type="entry name" value="LRR_8"/>
    <property type="match status" value="1"/>
</dbReference>
<protein>
    <recommendedName>
        <fullName evidence="3">non-specific serine/threonine protein kinase</fullName>
        <ecNumber evidence="3">2.7.11.1</ecNumber>
    </recommendedName>
</protein>
<comment type="similarity">
    <text evidence="2">Belongs to the protein kinase superfamily. Ser/Thr protein kinase family.</text>
</comment>
<reference evidence="25 26" key="1">
    <citation type="submission" date="2023-10" db="EMBL/GenBank/DDBJ databases">
        <title>Genome-Wide Identification Analysis in wild type Solanum Pinnatisectum Reveals Some Genes Defensing Phytophthora Infestans.</title>
        <authorList>
            <person name="Sun C."/>
        </authorList>
    </citation>
    <scope>NUCLEOTIDE SEQUENCE [LARGE SCALE GENOMIC DNA]</scope>
    <source>
        <strain evidence="25">LQN</strain>
        <tissue evidence="25">Leaf</tissue>
    </source>
</reference>
<feature type="binding site" evidence="21">
    <location>
        <position position="850"/>
    </location>
    <ligand>
        <name>ATP</name>
        <dbReference type="ChEBI" id="CHEBI:30616"/>
    </ligand>
</feature>
<keyword evidence="16 22" id="KW-0472">Membrane</keyword>
<dbReference type="SMART" id="SM00369">
    <property type="entry name" value="LRR_TYP"/>
    <property type="match status" value="10"/>
</dbReference>
<evidence type="ECO:0000256" key="15">
    <source>
        <dbReference type="ARBA" id="ARBA00022989"/>
    </source>
</evidence>
<feature type="transmembrane region" description="Helical" evidence="22">
    <location>
        <begin position="763"/>
        <end position="786"/>
    </location>
</feature>
<keyword evidence="26" id="KW-1185">Reference proteome</keyword>
<evidence type="ECO:0000256" key="19">
    <source>
        <dbReference type="ARBA" id="ARBA00047899"/>
    </source>
</evidence>
<keyword evidence="18" id="KW-0325">Glycoprotein</keyword>
<evidence type="ECO:0000259" key="24">
    <source>
        <dbReference type="PROSITE" id="PS50011"/>
    </source>
</evidence>
<dbReference type="InterPro" id="IPR017441">
    <property type="entry name" value="Protein_kinase_ATP_BS"/>
</dbReference>
<evidence type="ECO:0000256" key="6">
    <source>
        <dbReference type="ARBA" id="ARBA00022553"/>
    </source>
</evidence>
<keyword evidence="9 22" id="KW-0812">Transmembrane</keyword>
<evidence type="ECO:0000256" key="12">
    <source>
        <dbReference type="ARBA" id="ARBA00022741"/>
    </source>
</evidence>
<evidence type="ECO:0000256" key="13">
    <source>
        <dbReference type="ARBA" id="ARBA00022777"/>
    </source>
</evidence>
<dbReference type="Gene3D" id="1.10.510.10">
    <property type="entry name" value="Transferase(Phosphotransferase) domain 1"/>
    <property type="match status" value="1"/>
</dbReference>
<dbReference type="InterPro" id="IPR008271">
    <property type="entry name" value="Ser/Thr_kinase_AS"/>
</dbReference>
<dbReference type="FunFam" id="3.30.200.20:FF:000661">
    <property type="entry name" value="Serine-threonine protein kinase plant-type"/>
    <property type="match status" value="1"/>
</dbReference>
<evidence type="ECO:0000256" key="18">
    <source>
        <dbReference type="ARBA" id="ARBA00023180"/>
    </source>
</evidence>
<keyword evidence="13" id="KW-0418">Kinase</keyword>
<evidence type="ECO:0000256" key="5">
    <source>
        <dbReference type="ARBA" id="ARBA00022527"/>
    </source>
</evidence>
<dbReference type="PROSITE" id="PS50011">
    <property type="entry name" value="PROTEIN_KINASE_DOM"/>
    <property type="match status" value="1"/>
</dbReference>
<dbReference type="PROSITE" id="PS00108">
    <property type="entry name" value="PROTEIN_KINASE_ST"/>
    <property type="match status" value="1"/>
</dbReference>
<dbReference type="InterPro" id="IPR001611">
    <property type="entry name" value="Leu-rich_rpt"/>
</dbReference>
<dbReference type="GO" id="GO:0050832">
    <property type="term" value="P:defense response to fungus"/>
    <property type="evidence" value="ECO:0007669"/>
    <property type="project" value="UniProtKB-ARBA"/>
</dbReference>
<proteinExistence type="inferred from homology"/>
<dbReference type="Pfam" id="PF00069">
    <property type="entry name" value="Pkinase"/>
    <property type="match status" value="1"/>
</dbReference>
<feature type="signal peptide" evidence="23">
    <location>
        <begin position="1"/>
        <end position="21"/>
    </location>
</feature>
<dbReference type="SUPFAM" id="SSF56112">
    <property type="entry name" value="Protein kinase-like (PK-like)"/>
    <property type="match status" value="1"/>
</dbReference>
<evidence type="ECO:0000256" key="8">
    <source>
        <dbReference type="ARBA" id="ARBA00022679"/>
    </source>
</evidence>
<evidence type="ECO:0000313" key="25">
    <source>
        <dbReference type="EMBL" id="KAK4720953.1"/>
    </source>
</evidence>
<keyword evidence="4" id="KW-1003">Cell membrane</keyword>
<dbReference type="FunFam" id="3.80.10.10:FF:000095">
    <property type="entry name" value="LRR receptor-like serine/threonine-protein kinase GSO1"/>
    <property type="match status" value="1"/>
</dbReference>
<accession>A0AAV9L6B0</accession>
<evidence type="ECO:0000256" key="20">
    <source>
        <dbReference type="ARBA" id="ARBA00048679"/>
    </source>
</evidence>
<dbReference type="GO" id="GO:0009653">
    <property type="term" value="P:anatomical structure morphogenesis"/>
    <property type="evidence" value="ECO:0007669"/>
    <property type="project" value="UniProtKB-ARBA"/>
</dbReference>
<evidence type="ECO:0000256" key="3">
    <source>
        <dbReference type="ARBA" id="ARBA00012513"/>
    </source>
</evidence>
<evidence type="ECO:0000256" key="11">
    <source>
        <dbReference type="ARBA" id="ARBA00022737"/>
    </source>
</evidence>
<dbReference type="InterPro" id="IPR003591">
    <property type="entry name" value="Leu-rich_rpt_typical-subtyp"/>
</dbReference>
<comment type="caution">
    <text evidence="25">The sequence shown here is derived from an EMBL/GenBank/DDBJ whole genome shotgun (WGS) entry which is preliminary data.</text>
</comment>
<keyword evidence="17" id="KW-0675">Receptor</keyword>
<feature type="domain" description="Protein kinase" evidence="24">
    <location>
        <begin position="822"/>
        <end position="1103"/>
    </location>
</feature>
<dbReference type="AlphaFoldDB" id="A0AAV9L6B0"/>
<comment type="catalytic activity">
    <reaction evidence="19">
        <text>L-threonyl-[protein] + ATP = O-phospho-L-threonyl-[protein] + ADP + H(+)</text>
        <dbReference type="Rhea" id="RHEA:46608"/>
        <dbReference type="Rhea" id="RHEA-COMP:11060"/>
        <dbReference type="Rhea" id="RHEA-COMP:11605"/>
        <dbReference type="ChEBI" id="CHEBI:15378"/>
        <dbReference type="ChEBI" id="CHEBI:30013"/>
        <dbReference type="ChEBI" id="CHEBI:30616"/>
        <dbReference type="ChEBI" id="CHEBI:61977"/>
        <dbReference type="ChEBI" id="CHEBI:456216"/>
        <dbReference type="EC" id="2.7.11.1"/>
    </reaction>
</comment>
<dbReference type="SMART" id="SM00220">
    <property type="entry name" value="S_TKc"/>
    <property type="match status" value="1"/>
</dbReference>
<keyword evidence="11" id="KW-0677">Repeat</keyword>
<dbReference type="FunFam" id="1.10.510.10:FF:000358">
    <property type="entry name" value="Putative leucine-rich repeat receptor-like serine/threonine-protein kinase"/>
    <property type="match status" value="1"/>
</dbReference>
<keyword evidence="7" id="KW-0433">Leucine-rich repeat</keyword>
<dbReference type="EC" id="2.7.11.1" evidence="3"/>